<comment type="caution">
    <text evidence="1">The sequence shown here is derived from an EMBL/GenBank/DDBJ whole genome shotgun (WGS) entry which is preliminary data.</text>
</comment>
<proteinExistence type="predicted"/>
<evidence type="ECO:0000313" key="1">
    <source>
        <dbReference type="EMBL" id="GHA25700.1"/>
    </source>
</evidence>
<dbReference type="AlphaFoldDB" id="A0A918VV47"/>
<name>A0A918VV47_9HYPH</name>
<dbReference type="EMBL" id="BMZE01000002">
    <property type="protein sequence ID" value="GHA25700.1"/>
    <property type="molecule type" value="Genomic_DNA"/>
</dbReference>
<organism evidence="1 2">
    <name type="scientific">Devosia pacifica</name>
    <dbReference type="NCBI Taxonomy" id="1335967"/>
    <lineage>
        <taxon>Bacteria</taxon>
        <taxon>Pseudomonadati</taxon>
        <taxon>Pseudomonadota</taxon>
        <taxon>Alphaproteobacteria</taxon>
        <taxon>Hyphomicrobiales</taxon>
        <taxon>Devosiaceae</taxon>
        <taxon>Devosia</taxon>
    </lineage>
</organism>
<gene>
    <name evidence="1" type="ORF">GCM10007989_21750</name>
</gene>
<dbReference type="Proteomes" id="UP000646579">
    <property type="component" value="Unassembled WGS sequence"/>
</dbReference>
<sequence>MTLYRLANELDETARQSAELVDGITNALQILASGSENPEAARQQATSMIVSTLQGQDRIEQRCKNLAHAARHFAMLPARNDDSDYEDVWSQLTLDELRLAELSGAAAQEGHGEPDLF</sequence>
<evidence type="ECO:0000313" key="2">
    <source>
        <dbReference type="Proteomes" id="UP000646579"/>
    </source>
</evidence>
<reference evidence="1" key="2">
    <citation type="submission" date="2020-09" db="EMBL/GenBank/DDBJ databases">
        <authorList>
            <person name="Sun Q."/>
            <person name="Kim S."/>
        </authorList>
    </citation>
    <scope>NUCLEOTIDE SEQUENCE</scope>
    <source>
        <strain evidence="1">KCTC 32437</strain>
    </source>
</reference>
<accession>A0A918VV47</accession>
<reference evidence="1" key="1">
    <citation type="journal article" date="2014" name="Int. J. Syst. Evol. Microbiol.">
        <title>Complete genome sequence of Corynebacterium casei LMG S-19264T (=DSM 44701T), isolated from a smear-ripened cheese.</title>
        <authorList>
            <consortium name="US DOE Joint Genome Institute (JGI-PGF)"/>
            <person name="Walter F."/>
            <person name="Albersmeier A."/>
            <person name="Kalinowski J."/>
            <person name="Ruckert C."/>
        </authorList>
    </citation>
    <scope>NUCLEOTIDE SEQUENCE</scope>
    <source>
        <strain evidence="1">KCTC 32437</strain>
    </source>
</reference>
<keyword evidence="2" id="KW-1185">Reference proteome</keyword>
<protein>
    <submittedName>
        <fullName evidence="1">Uncharacterized protein</fullName>
    </submittedName>
</protein>